<evidence type="ECO:0000256" key="5">
    <source>
        <dbReference type="SAM" id="SignalP"/>
    </source>
</evidence>
<dbReference type="InterPro" id="IPR006127">
    <property type="entry name" value="ZnuA-like"/>
</dbReference>
<organism evidence="6 7">
    <name type="scientific">Tumebacillus avium</name>
    <dbReference type="NCBI Taxonomy" id="1903704"/>
    <lineage>
        <taxon>Bacteria</taxon>
        <taxon>Bacillati</taxon>
        <taxon>Bacillota</taxon>
        <taxon>Bacilli</taxon>
        <taxon>Bacillales</taxon>
        <taxon>Alicyclobacillaceae</taxon>
        <taxon>Tumebacillus</taxon>
    </lineage>
</organism>
<dbReference type="GO" id="GO:0030001">
    <property type="term" value="P:metal ion transport"/>
    <property type="evidence" value="ECO:0007669"/>
    <property type="project" value="InterPro"/>
</dbReference>
<accession>A0A1Y0ILJ3</accession>
<gene>
    <name evidence="6" type="ORF">CBW65_10525</name>
</gene>
<sequence>MNKWWKLTAATLFSTSLLLTGCGDSSNQGAGKGSASDKVQVVTTFYPMYEFTQKVAGDLADVSVLVPAGTEPHDWEPTAKDVARISEADVFVYNGAGFEAWVDDVLQTVNNQDLKIVEASHGAELVEGHQEHEEAGDHTEEHTHGAVDPHTWLDPVLAQHEVQEIAAMLQTADPAHKADYQKNADAYIAELKTLDAAFQTGLKDMKSNEIVTSHTAFAYLAKRYGLEQVPISGISPENEPTAAEMKDIVAFAKAHNVKTIFFETLASPKVAQAVAKEVGAETAVLNPLEGLTEEEKKSGLDYIGVMKKNLEELTKALSK</sequence>
<dbReference type="InterPro" id="IPR050492">
    <property type="entry name" value="Bact_metal-bind_prot9"/>
</dbReference>
<keyword evidence="7" id="KW-1185">Reference proteome</keyword>
<keyword evidence="2 4" id="KW-0813">Transport</keyword>
<keyword evidence="3 5" id="KW-0732">Signal</keyword>
<dbReference type="RefSeq" id="WP_087456767.1">
    <property type="nucleotide sequence ID" value="NZ_CP021434.1"/>
</dbReference>
<evidence type="ECO:0000256" key="1">
    <source>
        <dbReference type="ARBA" id="ARBA00011028"/>
    </source>
</evidence>
<dbReference type="Proteomes" id="UP000195437">
    <property type="component" value="Chromosome"/>
</dbReference>
<evidence type="ECO:0000256" key="2">
    <source>
        <dbReference type="ARBA" id="ARBA00022448"/>
    </source>
</evidence>
<dbReference type="KEGG" id="tum:CBW65_10525"/>
<dbReference type="Pfam" id="PF01297">
    <property type="entry name" value="ZnuA"/>
    <property type="match status" value="1"/>
</dbReference>
<dbReference type="EMBL" id="CP021434">
    <property type="protein sequence ID" value="ARU61388.1"/>
    <property type="molecule type" value="Genomic_DNA"/>
</dbReference>
<evidence type="ECO:0000313" key="7">
    <source>
        <dbReference type="Proteomes" id="UP000195437"/>
    </source>
</evidence>
<evidence type="ECO:0000256" key="4">
    <source>
        <dbReference type="RuleBase" id="RU003512"/>
    </source>
</evidence>
<dbReference type="Gene3D" id="3.40.50.1980">
    <property type="entry name" value="Nitrogenase molybdenum iron protein domain"/>
    <property type="match status" value="2"/>
</dbReference>
<dbReference type="OrthoDB" id="9810636at2"/>
<dbReference type="PRINTS" id="PR00691">
    <property type="entry name" value="ADHESINB"/>
</dbReference>
<dbReference type="InterPro" id="IPR006129">
    <property type="entry name" value="AdhesinB"/>
</dbReference>
<dbReference type="GO" id="GO:0007155">
    <property type="term" value="P:cell adhesion"/>
    <property type="evidence" value="ECO:0007669"/>
    <property type="project" value="InterPro"/>
</dbReference>
<dbReference type="AlphaFoldDB" id="A0A1Y0ILJ3"/>
<dbReference type="PRINTS" id="PR00690">
    <property type="entry name" value="ADHESNFAMILY"/>
</dbReference>
<proteinExistence type="inferred from homology"/>
<dbReference type="PROSITE" id="PS51257">
    <property type="entry name" value="PROKAR_LIPOPROTEIN"/>
    <property type="match status" value="1"/>
</dbReference>
<dbReference type="PANTHER" id="PTHR42953:SF3">
    <property type="entry name" value="HIGH-AFFINITY ZINC UPTAKE SYSTEM PROTEIN ZNUA"/>
    <property type="match status" value="1"/>
</dbReference>
<dbReference type="InterPro" id="IPR006128">
    <property type="entry name" value="Lipoprotein_PsaA-like"/>
</dbReference>
<dbReference type="GO" id="GO:0046872">
    <property type="term" value="F:metal ion binding"/>
    <property type="evidence" value="ECO:0007669"/>
    <property type="project" value="InterPro"/>
</dbReference>
<name>A0A1Y0ILJ3_9BACL</name>
<comment type="similarity">
    <text evidence="1 4">Belongs to the bacterial solute-binding protein 9 family.</text>
</comment>
<protein>
    <submittedName>
        <fullName evidence="6">Zinc ABC transporter substrate-binding protein</fullName>
    </submittedName>
</protein>
<feature type="signal peptide" evidence="5">
    <location>
        <begin position="1"/>
        <end position="21"/>
    </location>
</feature>
<reference evidence="7" key="1">
    <citation type="submission" date="2017-05" db="EMBL/GenBank/DDBJ databases">
        <authorList>
            <person name="Sung H."/>
        </authorList>
    </citation>
    <scope>NUCLEOTIDE SEQUENCE [LARGE SCALE GENOMIC DNA]</scope>
    <source>
        <strain evidence="7">AR23208</strain>
    </source>
</reference>
<dbReference type="CDD" id="cd01017">
    <property type="entry name" value="AdcA"/>
    <property type="match status" value="1"/>
</dbReference>
<evidence type="ECO:0000256" key="3">
    <source>
        <dbReference type="ARBA" id="ARBA00022729"/>
    </source>
</evidence>
<dbReference type="PANTHER" id="PTHR42953">
    <property type="entry name" value="HIGH-AFFINITY ZINC UPTAKE SYSTEM PROTEIN ZNUA-RELATED"/>
    <property type="match status" value="1"/>
</dbReference>
<dbReference type="SUPFAM" id="SSF53807">
    <property type="entry name" value="Helical backbone' metal receptor"/>
    <property type="match status" value="1"/>
</dbReference>
<evidence type="ECO:0000313" key="6">
    <source>
        <dbReference type="EMBL" id="ARU61388.1"/>
    </source>
</evidence>
<feature type="chain" id="PRO_5039244342" evidence="5">
    <location>
        <begin position="22"/>
        <end position="319"/>
    </location>
</feature>